<name>A0ABV2PZR1_9GAMM</name>
<protein>
    <submittedName>
        <fullName evidence="4">DNA-binding response OmpR family regulator</fullName>
    </submittedName>
</protein>
<reference evidence="4 5" key="1">
    <citation type="submission" date="2024-06" db="EMBL/GenBank/DDBJ databases">
        <title>Sorghum-associated microbial communities from plants grown in Nebraska, USA.</title>
        <authorList>
            <person name="Schachtman D."/>
        </authorList>
    </citation>
    <scope>NUCLEOTIDE SEQUENCE [LARGE SCALE GENOMIC DNA]</scope>
    <source>
        <strain evidence="4 5">1757</strain>
    </source>
</reference>
<dbReference type="GO" id="GO:0003677">
    <property type="term" value="F:DNA binding"/>
    <property type="evidence" value="ECO:0007669"/>
    <property type="project" value="UniProtKB-KW"/>
</dbReference>
<dbReference type="InterPro" id="IPR001789">
    <property type="entry name" value="Sig_transdc_resp-reg_receiver"/>
</dbReference>
<evidence type="ECO:0000256" key="2">
    <source>
        <dbReference type="PROSITE-ProRule" id="PRU00169"/>
    </source>
</evidence>
<dbReference type="PANTHER" id="PTHR44591:SF24">
    <property type="entry name" value="PROTEIN-GLUTAMATE METHYLESTERASE_PROTEIN-GLUTAMINE GLUTAMINASE 1"/>
    <property type="match status" value="1"/>
</dbReference>
<gene>
    <name evidence="4" type="ORF">ABIE04_002913</name>
</gene>
<organism evidence="4 5">
    <name type="scientific">Rhodanobacter soli</name>
    <dbReference type="NCBI Taxonomy" id="590609"/>
    <lineage>
        <taxon>Bacteria</taxon>
        <taxon>Pseudomonadati</taxon>
        <taxon>Pseudomonadota</taxon>
        <taxon>Gammaproteobacteria</taxon>
        <taxon>Lysobacterales</taxon>
        <taxon>Rhodanobacteraceae</taxon>
        <taxon>Rhodanobacter</taxon>
    </lineage>
</organism>
<dbReference type="SMART" id="SM00448">
    <property type="entry name" value="REC"/>
    <property type="match status" value="1"/>
</dbReference>
<dbReference type="EMBL" id="JBEPSD010000003">
    <property type="protein sequence ID" value="MET4570534.1"/>
    <property type="molecule type" value="Genomic_DNA"/>
</dbReference>
<evidence type="ECO:0000256" key="1">
    <source>
        <dbReference type="ARBA" id="ARBA00022553"/>
    </source>
</evidence>
<dbReference type="Gene3D" id="3.40.50.2300">
    <property type="match status" value="1"/>
</dbReference>
<sequence length="121" mass="13379">MITDKNMPCILLAEDEMLLAMMLEDHLNASGYRVLKAARLAKCLQLAESAAIDLAILDINLAGEVSFPVALVLRRRGIPFVFSSGYDDGDMPEIWRKQKTLQKPYDTRQLTATLAALRAAA</sequence>
<feature type="modified residue" description="4-aspartylphosphate" evidence="2">
    <location>
        <position position="58"/>
    </location>
</feature>
<evidence type="ECO:0000313" key="4">
    <source>
        <dbReference type="EMBL" id="MET4570534.1"/>
    </source>
</evidence>
<feature type="domain" description="Response regulatory" evidence="3">
    <location>
        <begin position="9"/>
        <end position="118"/>
    </location>
</feature>
<dbReference type="Pfam" id="PF00072">
    <property type="entry name" value="Response_reg"/>
    <property type="match status" value="1"/>
</dbReference>
<dbReference type="PROSITE" id="PS50110">
    <property type="entry name" value="RESPONSE_REGULATORY"/>
    <property type="match status" value="1"/>
</dbReference>
<dbReference type="PANTHER" id="PTHR44591">
    <property type="entry name" value="STRESS RESPONSE REGULATOR PROTEIN 1"/>
    <property type="match status" value="1"/>
</dbReference>
<keyword evidence="4" id="KW-0238">DNA-binding</keyword>
<keyword evidence="1 2" id="KW-0597">Phosphoprotein</keyword>
<dbReference type="RefSeq" id="WP_354551698.1">
    <property type="nucleotide sequence ID" value="NZ_JBEPSD010000003.1"/>
</dbReference>
<dbReference type="Proteomes" id="UP001549251">
    <property type="component" value="Unassembled WGS sequence"/>
</dbReference>
<keyword evidence="5" id="KW-1185">Reference proteome</keyword>
<comment type="caution">
    <text evidence="4">The sequence shown here is derived from an EMBL/GenBank/DDBJ whole genome shotgun (WGS) entry which is preliminary data.</text>
</comment>
<evidence type="ECO:0000259" key="3">
    <source>
        <dbReference type="PROSITE" id="PS50110"/>
    </source>
</evidence>
<dbReference type="InterPro" id="IPR050595">
    <property type="entry name" value="Bact_response_regulator"/>
</dbReference>
<proteinExistence type="predicted"/>
<accession>A0ABV2PZR1</accession>
<dbReference type="InterPro" id="IPR011006">
    <property type="entry name" value="CheY-like_superfamily"/>
</dbReference>
<dbReference type="SUPFAM" id="SSF52172">
    <property type="entry name" value="CheY-like"/>
    <property type="match status" value="1"/>
</dbReference>
<evidence type="ECO:0000313" key="5">
    <source>
        <dbReference type="Proteomes" id="UP001549251"/>
    </source>
</evidence>